<dbReference type="Proteomes" id="UP000326678">
    <property type="component" value="Chromosome Gxm2"/>
</dbReference>
<accession>A0A5P8WHH4</accession>
<dbReference type="AlphaFoldDB" id="A0A5P8WHH4"/>
<gene>
    <name evidence="1" type="ORF">GXM_09396</name>
</gene>
<evidence type="ECO:0000313" key="1">
    <source>
        <dbReference type="EMBL" id="QFS51902.1"/>
    </source>
</evidence>
<organism evidence="1 2">
    <name type="scientific">Nostoc sphaeroides CCNUC1</name>
    <dbReference type="NCBI Taxonomy" id="2653204"/>
    <lineage>
        <taxon>Bacteria</taxon>
        <taxon>Bacillati</taxon>
        <taxon>Cyanobacteriota</taxon>
        <taxon>Cyanophyceae</taxon>
        <taxon>Nostocales</taxon>
        <taxon>Nostocaceae</taxon>
        <taxon>Nostoc</taxon>
    </lineage>
</organism>
<sequence>MDYRRSQCFSGKRSPFDLHEQRCACTTLTLLLAKPHKVIPRQSVSDGVKTADSTKL</sequence>
<evidence type="ECO:0000313" key="2">
    <source>
        <dbReference type="Proteomes" id="UP000326678"/>
    </source>
</evidence>
<reference evidence="1 2" key="1">
    <citation type="submission" date="2019-10" db="EMBL/GenBank/DDBJ databases">
        <title>Genomic and transcriptomic insights into the perfect genentic adaptation of a filamentous nitrogen-fixing cyanobacterium to rice fields.</title>
        <authorList>
            <person name="Chen Z."/>
        </authorList>
    </citation>
    <scope>NUCLEOTIDE SEQUENCE [LARGE SCALE GENOMIC DNA]</scope>
    <source>
        <strain evidence="1">CCNUC1</strain>
    </source>
</reference>
<keyword evidence="2" id="KW-1185">Reference proteome</keyword>
<dbReference type="KEGG" id="nsh:GXM_09396"/>
<protein>
    <submittedName>
        <fullName evidence="1">Uncharacterized protein</fullName>
    </submittedName>
</protein>
<name>A0A5P8WHH4_9NOSO</name>
<dbReference type="EMBL" id="CP045227">
    <property type="protein sequence ID" value="QFS51902.1"/>
    <property type="molecule type" value="Genomic_DNA"/>
</dbReference>
<proteinExistence type="predicted"/>